<accession>A0ABV0P2X8</accession>
<evidence type="ECO:0000313" key="2">
    <source>
        <dbReference type="EMBL" id="MEQ2178059.1"/>
    </source>
</evidence>
<evidence type="ECO:0000313" key="3">
    <source>
        <dbReference type="Proteomes" id="UP001476798"/>
    </source>
</evidence>
<dbReference type="SUPFAM" id="SSF46934">
    <property type="entry name" value="UBA-like"/>
    <property type="match status" value="1"/>
</dbReference>
<sequence>LVLTHSGRVLRESELMSHLKEQKGSVSLCMIRRYRTHSGQMVIISVSVVRGSGQSRLGKQPIQLFHCPPEPNGEPVLELTREPKMIEQMMQNGGRALENLIMVQDNPENNATLDVLQATDEQQHLPKQSQIPSEKLVPLPELVQAFRALLRQMLLSHPLFSGNVQLQEQMRQQIPLFLQQVRHEEEEDFQEELQQLSSMGFRDRQANLQALISTGGDLFSALHLLSL</sequence>
<dbReference type="InterPro" id="IPR015940">
    <property type="entry name" value="UBA"/>
</dbReference>
<feature type="domain" description="UBA" evidence="1">
    <location>
        <begin position="184"/>
        <end position="227"/>
    </location>
</feature>
<dbReference type="InterPro" id="IPR009060">
    <property type="entry name" value="UBA-like_sf"/>
</dbReference>
<dbReference type="EMBL" id="JAHRIO010060548">
    <property type="protein sequence ID" value="MEQ2178059.1"/>
    <property type="molecule type" value="Genomic_DNA"/>
</dbReference>
<dbReference type="SMART" id="SM00165">
    <property type="entry name" value="UBA"/>
    <property type="match status" value="1"/>
</dbReference>
<name>A0ABV0P2X8_9TELE</name>
<dbReference type="Gene3D" id="1.10.8.10">
    <property type="entry name" value="DNA helicase RuvA subunit, C-terminal domain"/>
    <property type="match status" value="1"/>
</dbReference>
<proteinExistence type="predicted"/>
<reference evidence="2 3" key="1">
    <citation type="submission" date="2021-06" db="EMBL/GenBank/DDBJ databases">
        <authorList>
            <person name="Palmer J.M."/>
        </authorList>
    </citation>
    <scope>NUCLEOTIDE SEQUENCE [LARGE SCALE GENOMIC DNA]</scope>
    <source>
        <strain evidence="2 3">GA_2019</strain>
        <tissue evidence="2">Muscle</tissue>
    </source>
</reference>
<evidence type="ECO:0000259" key="1">
    <source>
        <dbReference type="PROSITE" id="PS50030"/>
    </source>
</evidence>
<dbReference type="PROSITE" id="PS50030">
    <property type="entry name" value="UBA"/>
    <property type="match status" value="1"/>
</dbReference>
<protein>
    <recommendedName>
        <fullName evidence="1">UBA domain-containing protein</fullName>
    </recommendedName>
</protein>
<keyword evidence="3" id="KW-1185">Reference proteome</keyword>
<comment type="caution">
    <text evidence="2">The sequence shown here is derived from an EMBL/GenBank/DDBJ whole genome shotgun (WGS) entry which is preliminary data.</text>
</comment>
<dbReference type="Proteomes" id="UP001476798">
    <property type="component" value="Unassembled WGS sequence"/>
</dbReference>
<gene>
    <name evidence="2" type="ORF">GOODEAATRI_010037</name>
</gene>
<feature type="non-terminal residue" evidence="2">
    <location>
        <position position="1"/>
    </location>
</feature>
<organism evidence="2 3">
    <name type="scientific">Goodea atripinnis</name>
    <dbReference type="NCBI Taxonomy" id="208336"/>
    <lineage>
        <taxon>Eukaryota</taxon>
        <taxon>Metazoa</taxon>
        <taxon>Chordata</taxon>
        <taxon>Craniata</taxon>
        <taxon>Vertebrata</taxon>
        <taxon>Euteleostomi</taxon>
        <taxon>Actinopterygii</taxon>
        <taxon>Neopterygii</taxon>
        <taxon>Teleostei</taxon>
        <taxon>Neoteleostei</taxon>
        <taxon>Acanthomorphata</taxon>
        <taxon>Ovalentaria</taxon>
        <taxon>Atherinomorphae</taxon>
        <taxon>Cyprinodontiformes</taxon>
        <taxon>Goodeidae</taxon>
        <taxon>Goodea</taxon>
    </lineage>
</organism>